<feature type="region of interest" description="Disordered" evidence="5">
    <location>
        <begin position="1"/>
        <end position="66"/>
    </location>
</feature>
<feature type="transmembrane region" description="Helical" evidence="6">
    <location>
        <begin position="496"/>
        <end position="517"/>
    </location>
</feature>
<feature type="transmembrane region" description="Helical" evidence="6">
    <location>
        <begin position="603"/>
        <end position="625"/>
    </location>
</feature>
<feature type="transmembrane region" description="Helical" evidence="6">
    <location>
        <begin position="247"/>
        <end position="264"/>
    </location>
</feature>
<sequence>MEEGDYKKPPILETPQHTLTLTSAPDAQLDSKPHIPSTLDQPPLAESSKKRPPLPPVPSQDPPAYRKSLLKRPATRSDGYIPLSVEWAHLLDSKKPPTTVYLRPEDTSNTMDNGNGHQYYAQPQDTWQPPPDSSGEGYSMNEISQEYILNKERRNALSEVDNAKFSLFHFRVVVVAGVGFFTDAYDIFAINIASIMIGFIYGFDLTGENKLTDSQDFGIKIATQCGTLIGQLVFGLIADIAGRKRMYGIELLIIIFCTLAQALAGTHPTTTTNATPELQQSVNSITIVGSIIVWRVLMGIGIGGDYPLSAIITSEFAPVHLRGRLMAAVFSSQGLGQLVGSIVAIIVIAGYKHSHNIDSAWRLLIGLGCVPGVVALYFRFTIPETPRFTMDISRNVAQATQDVENYLQHGTFFVDPDATIERVQTRKASPRDFFGYFSRMENLKILLAVSYSWFAIDFAFYGLTLNSSIILQAIHFSDSISTAKTFDEAFSTLSKIATGNLILTAAGLFPGYFASILFIDRIGRKRLQYIGFGALTVIFIIMSAGFKAFTCSGSCTGSGPVSAPVVGFVFLYCLANFFQNFGPNTTTFIVPGEAFPTRYRSTAYGIAAASGKMGAILAQGVVFATRLTTTDDTVESHELTSTNVALQRLLAACAGVMATGIISTYFIPETKDRTLEDISNEDQENFITGPPQPRRQYQT</sequence>
<evidence type="ECO:0000256" key="5">
    <source>
        <dbReference type="SAM" id="MobiDB-lite"/>
    </source>
</evidence>
<comment type="caution">
    <text evidence="8">The sequence shown here is derived from an EMBL/GenBank/DDBJ whole genome shotgun (WGS) entry which is preliminary data.</text>
</comment>
<gene>
    <name evidence="8" type="ORF">QCA50_005739</name>
</gene>
<dbReference type="GO" id="GO:0022857">
    <property type="term" value="F:transmembrane transporter activity"/>
    <property type="evidence" value="ECO:0007669"/>
    <property type="project" value="InterPro"/>
</dbReference>
<evidence type="ECO:0000256" key="4">
    <source>
        <dbReference type="ARBA" id="ARBA00023136"/>
    </source>
</evidence>
<dbReference type="SUPFAM" id="SSF103473">
    <property type="entry name" value="MFS general substrate transporter"/>
    <property type="match status" value="1"/>
</dbReference>
<evidence type="ECO:0000256" key="1">
    <source>
        <dbReference type="ARBA" id="ARBA00004141"/>
    </source>
</evidence>
<keyword evidence="4 6" id="KW-0472">Membrane</keyword>
<keyword evidence="9" id="KW-1185">Reference proteome</keyword>
<dbReference type="AlphaFoldDB" id="A0AAW0GN98"/>
<feature type="transmembrane region" description="Helical" evidence="6">
    <location>
        <begin position="172"/>
        <end position="201"/>
    </location>
</feature>
<feature type="compositionally biased region" description="Basic and acidic residues" evidence="5">
    <location>
        <begin position="1"/>
        <end position="10"/>
    </location>
</feature>
<feature type="transmembrane region" description="Helical" evidence="6">
    <location>
        <begin position="221"/>
        <end position="240"/>
    </location>
</feature>
<dbReference type="InterPro" id="IPR005828">
    <property type="entry name" value="MFS_sugar_transport-like"/>
</dbReference>
<dbReference type="Pfam" id="PF00083">
    <property type="entry name" value="Sugar_tr"/>
    <property type="match status" value="1"/>
</dbReference>
<keyword evidence="3 6" id="KW-1133">Transmembrane helix</keyword>
<feature type="transmembrane region" description="Helical" evidence="6">
    <location>
        <begin position="325"/>
        <end position="348"/>
    </location>
</feature>
<dbReference type="InterPro" id="IPR020846">
    <property type="entry name" value="MFS_dom"/>
</dbReference>
<feature type="transmembrane region" description="Helical" evidence="6">
    <location>
        <begin position="645"/>
        <end position="667"/>
    </location>
</feature>
<feature type="region of interest" description="Disordered" evidence="5">
    <location>
        <begin position="678"/>
        <end position="699"/>
    </location>
</feature>
<feature type="transmembrane region" description="Helical" evidence="6">
    <location>
        <begin position="284"/>
        <end position="304"/>
    </location>
</feature>
<evidence type="ECO:0000259" key="7">
    <source>
        <dbReference type="PROSITE" id="PS50850"/>
    </source>
</evidence>
<dbReference type="InterPro" id="IPR005829">
    <property type="entry name" value="Sugar_transporter_CS"/>
</dbReference>
<dbReference type="EMBL" id="JASBNA010000006">
    <property type="protein sequence ID" value="KAK7690640.1"/>
    <property type="molecule type" value="Genomic_DNA"/>
</dbReference>
<dbReference type="CDD" id="cd17364">
    <property type="entry name" value="MFS_PhT"/>
    <property type="match status" value="1"/>
</dbReference>
<dbReference type="InterPro" id="IPR036259">
    <property type="entry name" value="MFS_trans_sf"/>
</dbReference>
<comment type="subcellular location">
    <subcellularLocation>
        <location evidence="1">Membrane</location>
        <topology evidence="1">Multi-pass membrane protein</topology>
    </subcellularLocation>
</comment>
<keyword evidence="2 6" id="KW-0812">Transmembrane</keyword>
<feature type="compositionally biased region" description="Polar residues" evidence="5">
    <location>
        <begin position="15"/>
        <end position="25"/>
    </location>
</feature>
<evidence type="ECO:0000256" key="6">
    <source>
        <dbReference type="SAM" id="Phobius"/>
    </source>
</evidence>
<feature type="transmembrane region" description="Helical" evidence="6">
    <location>
        <begin position="445"/>
        <end position="463"/>
    </location>
</feature>
<organism evidence="8 9">
    <name type="scientific">Cerrena zonata</name>
    <dbReference type="NCBI Taxonomy" id="2478898"/>
    <lineage>
        <taxon>Eukaryota</taxon>
        <taxon>Fungi</taxon>
        <taxon>Dikarya</taxon>
        <taxon>Basidiomycota</taxon>
        <taxon>Agaricomycotina</taxon>
        <taxon>Agaricomycetes</taxon>
        <taxon>Polyporales</taxon>
        <taxon>Cerrenaceae</taxon>
        <taxon>Cerrena</taxon>
    </lineage>
</organism>
<feature type="transmembrane region" description="Helical" evidence="6">
    <location>
        <begin position="360"/>
        <end position="380"/>
    </location>
</feature>
<dbReference type="Gene3D" id="1.20.1250.20">
    <property type="entry name" value="MFS general substrate transporter like domains"/>
    <property type="match status" value="1"/>
</dbReference>
<protein>
    <recommendedName>
        <fullName evidence="7">Major facilitator superfamily (MFS) profile domain-containing protein</fullName>
    </recommendedName>
</protein>
<evidence type="ECO:0000313" key="8">
    <source>
        <dbReference type="EMBL" id="KAK7690640.1"/>
    </source>
</evidence>
<dbReference type="GO" id="GO:0016020">
    <property type="term" value="C:membrane"/>
    <property type="evidence" value="ECO:0007669"/>
    <property type="project" value="UniProtKB-SubCell"/>
</dbReference>
<reference evidence="8 9" key="1">
    <citation type="submission" date="2022-09" db="EMBL/GenBank/DDBJ databases">
        <authorList>
            <person name="Palmer J.M."/>
        </authorList>
    </citation>
    <scope>NUCLEOTIDE SEQUENCE [LARGE SCALE GENOMIC DNA]</scope>
    <source>
        <strain evidence="8 9">DSM 7382</strain>
    </source>
</reference>
<dbReference type="PANTHER" id="PTHR24064">
    <property type="entry name" value="SOLUTE CARRIER FAMILY 22 MEMBER"/>
    <property type="match status" value="1"/>
</dbReference>
<proteinExistence type="predicted"/>
<evidence type="ECO:0000256" key="3">
    <source>
        <dbReference type="ARBA" id="ARBA00022989"/>
    </source>
</evidence>
<feature type="compositionally biased region" description="Polar residues" evidence="5">
    <location>
        <begin position="107"/>
        <end position="127"/>
    </location>
</feature>
<feature type="transmembrane region" description="Helical" evidence="6">
    <location>
        <begin position="561"/>
        <end position="582"/>
    </location>
</feature>
<accession>A0AAW0GN98</accession>
<dbReference type="Proteomes" id="UP001385951">
    <property type="component" value="Unassembled WGS sequence"/>
</dbReference>
<feature type="domain" description="Major facilitator superfamily (MFS) profile" evidence="7">
    <location>
        <begin position="172"/>
        <end position="671"/>
    </location>
</feature>
<evidence type="ECO:0000313" key="9">
    <source>
        <dbReference type="Proteomes" id="UP001385951"/>
    </source>
</evidence>
<evidence type="ECO:0000256" key="2">
    <source>
        <dbReference type="ARBA" id="ARBA00022692"/>
    </source>
</evidence>
<dbReference type="PROSITE" id="PS00217">
    <property type="entry name" value="SUGAR_TRANSPORT_2"/>
    <property type="match status" value="1"/>
</dbReference>
<feature type="transmembrane region" description="Helical" evidence="6">
    <location>
        <begin position="529"/>
        <end position="549"/>
    </location>
</feature>
<dbReference type="PROSITE" id="PS00216">
    <property type="entry name" value="SUGAR_TRANSPORT_1"/>
    <property type="match status" value="1"/>
</dbReference>
<dbReference type="PROSITE" id="PS50850">
    <property type="entry name" value="MFS"/>
    <property type="match status" value="1"/>
</dbReference>
<name>A0AAW0GN98_9APHY</name>
<feature type="region of interest" description="Disordered" evidence="5">
    <location>
        <begin position="96"/>
        <end position="139"/>
    </location>
</feature>